<keyword evidence="5" id="KW-1185">Reference proteome</keyword>
<proteinExistence type="inferred from homology"/>
<dbReference type="OrthoDB" id="205623at2759"/>
<feature type="domain" description="Sulfotransferase" evidence="3">
    <location>
        <begin position="83"/>
        <end position="315"/>
    </location>
</feature>
<dbReference type="SUPFAM" id="SSF52540">
    <property type="entry name" value="P-loop containing nucleoside triphosphate hydrolases"/>
    <property type="match status" value="1"/>
</dbReference>
<dbReference type="InterPro" id="IPR027417">
    <property type="entry name" value="P-loop_NTPase"/>
</dbReference>
<keyword evidence="2" id="KW-0808">Transferase</keyword>
<dbReference type="AlphaFoldDB" id="A0A2T7PDF4"/>
<evidence type="ECO:0000313" key="4">
    <source>
        <dbReference type="EMBL" id="PVD31441.1"/>
    </source>
</evidence>
<sequence>MTSILKEFSAKLRIKEKTPVDTCVEEILDKEEEPYEKAGLHAVEICDGNGCPMNMRDAHGLLLSRNVPPDVLARKVTFKARNDDVLLITYPKSGTHWLWEVVSMLTRGSTTLLSDTMTHIDYFPLEVIDILPSPRVLATHMPVTQVPRDFFTRRCKMILCVRNPWDVALSFFHFVRNLQTFEYSGEWDGFFDLFLQGNVPYSSWFEHSREWLDLLSSNTNILLVLFEDMHKDLKQELARIARFLDVPMTNDLAEAIQRETTFTNMAKNKFDYTIAYSKTGVSPIFRKGKVGDSKNWFTDSQASLVEMAYHRELGENRHKLNYVTRQRTSQ</sequence>
<evidence type="ECO:0000259" key="3">
    <source>
        <dbReference type="Pfam" id="PF00685"/>
    </source>
</evidence>
<dbReference type="Pfam" id="PF00685">
    <property type="entry name" value="Sulfotransfer_1"/>
    <property type="match status" value="1"/>
</dbReference>
<organism evidence="4 5">
    <name type="scientific">Pomacea canaliculata</name>
    <name type="common">Golden apple snail</name>
    <dbReference type="NCBI Taxonomy" id="400727"/>
    <lineage>
        <taxon>Eukaryota</taxon>
        <taxon>Metazoa</taxon>
        <taxon>Spiralia</taxon>
        <taxon>Lophotrochozoa</taxon>
        <taxon>Mollusca</taxon>
        <taxon>Gastropoda</taxon>
        <taxon>Caenogastropoda</taxon>
        <taxon>Architaenioglossa</taxon>
        <taxon>Ampullarioidea</taxon>
        <taxon>Ampullariidae</taxon>
        <taxon>Pomacea</taxon>
    </lineage>
</organism>
<name>A0A2T7PDF4_POMCA</name>
<protein>
    <recommendedName>
        <fullName evidence="3">Sulfotransferase domain-containing protein</fullName>
    </recommendedName>
</protein>
<accession>A0A2T7PDF4</accession>
<dbReference type="Proteomes" id="UP000245119">
    <property type="component" value="Linkage Group LG4"/>
</dbReference>
<dbReference type="PANTHER" id="PTHR11783">
    <property type="entry name" value="SULFOTRANSFERASE SULT"/>
    <property type="match status" value="1"/>
</dbReference>
<evidence type="ECO:0000256" key="1">
    <source>
        <dbReference type="ARBA" id="ARBA00005771"/>
    </source>
</evidence>
<dbReference type="InterPro" id="IPR000863">
    <property type="entry name" value="Sulfotransferase_dom"/>
</dbReference>
<comment type="caution">
    <text evidence="4">The sequence shown here is derived from an EMBL/GenBank/DDBJ whole genome shotgun (WGS) entry which is preliminary data.</text>
</comment>
<dbReference type="EMBL" id="PZQS01000004">
    <property type="protein sequence ID" value="PVD31441.1"/>
    <property type="molecule type" value="Genomic_DNA"/>
</dbReference>
<dbReference type="OMA" id="CVRNPRD"/>
<evidence type="ECO:0000256" key="2">
    <source>
        <dbReference type="ARBA" id="ARBA00022679"/>
    </source>
</evidence>
<dbReference type="GO" id="GO:0008146">
    <property type="term" value="F:sulfotransferase activity"/>
    <property type="evidence" value="ECO:0007669"/>
    <property type="project" value="InterPro"/>
</dbReference>
<dbReference type="Gene3D" id="3.40.50.300">
    <property type="entry name" value="P-loop containing nucleotide triphosphate hydrolases"/>
    <property type="match status" value="1"/>
</dbReference>
<reference evidence="4 5" key="1">
    <citation type="submission" date="2018-04" db="EMBL/GenBank/DDBJ databases">
        <title>The genome of golden apple snail Pomacea canaliculata provides insight into stress tolerance and invasive adaptation.</title>
        <authorList>
            <person name="Liu C."/>
            <person name="Liu B."/>
            <person name="Ren Y."/>
            <person name="Zhang Y."/>
            <person name="Wang H."/>
            <person name="Li S."/>
            <person name="Jiang F."/>
            <person name="Yin L."/>
            <person name="Zhang G."/>
            <person name="Qian W."/>
            <person name="Fan W."/>
        </authorList>
    </citation>
    <scope>NUCLEOTIDE SEQUENCE [LARGE SCALE GENOMIC DNA]</scope>
    <source>
        <strain evidence="4">SZHN2017</strain>
        <tissue evidence="4">Muscle</tissue>
    </source>
</reference>
<evidence type="ECO:0000313" key="5">
    <source>
        <dbReference type="Proteomes" id="UP000245119"/>
    </source>
</evidence>
<comment type="similarity">
    <text evidence="1">Belongs to the sulfotransferase 1 family.</text>
</comment>
<gene>
    <name evidence="4" type="ORF">C0Q70_06853</name>
</gene>